<accession>A0A4S8YLG4</accession>
<dbReference type="InterPro" id="IPR032675">
    <property type="entry name" value="LRR_dom_sf"/>
</dbReference>
<dbReference type="Proteomes" id="UP000310687">
    <property type="component" value="Unassembled WGS sequence"/>
</dbReference>
<evidence type="ECO:0000313" key="1">
    <source>
        <dbReference type="EMBL" id="THW51705.1"/>
    </source>
</evidence>
<protein>
    <submittedName>
        <fullName evidence="1">Uncharacterized protein</fullName>
    </submittedName>
</protein>
<reference evidence="1 2" key="1">
    <citation type="submission" date="2018-10" db="EMBL/GenBank/DDBJ databases">
        <title>Fifty Aureobasidium pullulans genomes reveal a recombining polyextremotolerant generalist.</title>
        <authorList>
            <person name="Gostincar C."/>
            <person name="Turk M."/>
            <person name="Zajc J."/>
            <person name="Gunde-Cimerman N."/>
        </authorList>
    </citation>
    <scope>NUCLEOTIDE SEQUENCE [LARGE SCALE GENOMIC DNA]</scope>
    <source>
        <strain evidence="1 2">EXF-11013</strain>
    </source>
</reference>
<dbReference type="EMBL" id="QZAL01000005">
    <property type="protein sequence ID" value="THW51705.1"/>
    <property type="molecule type" value="Genomic_DNA"/>
</dbReference>
<dbReference type="AlphaFoldDB" id="A0A4S8YLG4"/>
<name>A0A4S8YLG4_AURPU</name>
<evidence type="ECO:0000313" key="2">
    <source>
        <dbReference type="Proteomes" id="UP000310687"/>
    </source>
</evidence>
<organism evidence="1 2">
    <name type="scientific">Aureobasidium pullulans</name>
    <name type="common">Black yeast</name>
    <name type="synonym">Pullularia pullulans</name>
    <dbReference type="NCBI Taxonomy" id="5580"/>
    <lineage>
        <taxon>Eukaryota</taxon>
        <taxon>Fungi</taxon>
        <taxon>Dikarya</taxon>
        <taxon>Ascomycota</taxon>
        <taxon>Pezizomycotina</taxon>
        <taxon>Dothideomycetes</taxon>
        <taxon>Dothideomycetidae</taxon>
        <taxon>Dothideales</taxon>
        <taxon>Saccotheciaceae</taxon>
        <taxon>Aureobasidium</taxon>
    </lineage>
</organism>
<comment type="caution">
    <text evidence="1">The sequence shown here is derived from an EMBL/GenBank/DDBJ whole genome shotgun (WGS) entry which is preliminary data.</text>
</comment>
<proteinExistence type="predicted"/>
<sequence length="451" mass="50595">MFTHEITFSATTTIAVLTRILLSSPSTRQSIKQVRHTAVMNAPASFISLPPELVTKICRDSDLEKKDLIALRSTSKTQGIHASATQEFAKRYFEELRVMWTPYSFLTFCKICESPVFGPHVRTVKLSSIRIAVQDLWDTLVQHYGWSNSSFPQDQIDLSTQRARQHIRRYNMEIEMKKPAKSVDIFKKALFALKTYGNSLALAISTNEEGCIGASDILTPLSIDETVDSSLWDITPEDSMEFLLEAASGTNLETKDLRIETCYFGGHLLAFSYEHNDSTALWAVCPGLLKLTIEANIAGDADDPVIDERLTMASLQELFSHATKLSSLKLAGNLFKDAPDQFRRTMEFVNASSLEEIVLHVDHATGDGILILLKKASKTLRHLDIVAEEFTGSWVSVVCWIMDNLPELTYLRLLLLPNMTSTSFSGAVELEDSYEIQSGLQKLLQEEKLRE</sequence>
<dbReference type="Gene3D" id="3.80.10.10">
    <property type="entry name" value="Ribonuclease Inhibitor"/>
    <property type="match status" value="1"/>
</dbReference>
<gene>
    <name evidence="1" type="ORF">D6D22_00640</name>
</gene>
<dbReference type="SUPFAM" id="SSF52047">
    <property type="entry name" value="RNI-like"/>
    <property type="match status" value="1"/>
</dbReference>